<sequence length="104" mass="12582">MLPAIRHESIHTDEPSYIYQELFKRYFTMHLTQKSRFLRCNTFLAGGTYRRRSGEISYLHFVKTATIPMVPYVTTLNFHDVSNVHVQVRNWRYEISPLRRRYVQ</sequence>
<name>A0A6H5GFQ0_9HEMI</name>
<dbReference type="EMBL" id="CADCXU010011410">
    <property type="protein sequence ID" value="CAB0001760.1"/>
    <property type="molecule type" value="Genomic_DNA"/>
</dbReference>
<reference evidence="1 2" key="1">
    <citation type="submission" date="2020-02" db="EMBL/GenBank/DDBJ databases">
        <authorList>
            <person name="Ferguson B K."/>
        </authorList>
    </citation>
    <scope>NUCLEOTIDE SEQUENCE [LARGE SCALE GENOMIC DNA]</scope>
</reference>
<accession>A0A6H5GFQ0</accession>
<dbReference type="AlphaFoldDB" id="A0A6H5GFQ0"/>
<dbReference type="Proteomes" id="UP000479000">
    <property type="component" value="Unassembled WGS sequence"/>
</dbReference>
<keyword evidence="2" id="KW-1185">Reference proteome</keyword>
<evidence type="ECO:0000313" key="1">
    <source>
        <dbReference type="EMBL" id="CAB0001760.1"/>
    </source>
</evidence>
<organism evidence="1 2">
    <name type="scientific">Nesidiocoris tenuis</name>
    <dbReference type="NCBI Taxonomy" id="355587"/>
    <lineage>
        <taxon>Eukaryota</taxon>
        <taxon>Metazoa</taxon>
        <taxon>Ecdysozoa</taxon>
        <taxon>Arthropoda</taxon>
        <taxon>Hexapoda</taxon>
        <taxon>Insecta</taxon>
        <taxon>Pterygota</taxon>
        <taxon>Neoptera</taxon>
        <taxon>Paraneoptera</taxon>
        <taxon>Hemiptera</taxon>
        <taxon>Heteroptera</taxon>
        <taxon>Panheteroptera</taxon>
        <taxon>Cimicomorpha</taxon>
        <taxon>Miridae</taxon>
        <taxon>Dicyphina</taxon>
        <taxon>Nesidiocoris</taxon>
    </lineage>
</organism>
<evidence type="ECO:0000313" key="2">
    <source>
        <dbReference type="Proteomes" id="UP000479000"/>
    </source>
</evidence>
<protein>
    <submittedName>
        <fullName evidence="1">Uncharacterized protein</fullName>
    </submittedName>
</protein>
<proteinExistence type="predicted"/>
<gene>
    <name evidence="1" type="ORF">NTEN_LOCUS7547</name>
</gene>